<evidence type="ECO:0000259" key="1">
    <source>
        <dbReference type="Pfam" id="PF20409"/>
    </source>
</evidence>
<dbReference type="AlphaFoldDB" id="A0A2I7SKM0"/>
<dbReference type="InterPro" id="IPR032710">
    <property type="entry name" value="NTF2-like_dom_sf"/>
</dbReference>
<dbReference type="SUPFAM" id="SSF54427">
    <property type="entry name" value="NTF2-like"/>
    <property type="match status" value="1"/>
</dbReference>
<name>A0A2I7SKM0_9FLAO</name>
<proteinExistence type="predicted"/>
<dbReference type="KEGG" id="taj:C1A40_13705"/>
<reference evidence="3" key="1">
    <citation type="submission" date="2018-01" db="EMBL/GenBank/DDBJ databases">
        <title>Complete genome of Tamlana sp. UJ94.</title>
        <authorList>
            <person name="Jung J."/>
            <person name="Chung D."/>
            <person name="Bae S.S."/>
            <person name="Baek K."/>
        </authorList>
    </citation>
    <scope>NUCLEOTIDE SEQUENCE [LARGE SCALE GENOMIC DNA]</scope>
    <source>
        <strain evidence="3">UJ94</strain>
    </source>
</reference>
<evidence type="ECO:0000313" key="3">
    <source>
        <dbReference type="Proteomes" id="UP000236592"/>
    </source>
</evidence>
<dbReference type="Pfam" id="PF20409">
    <property type="entry name" value="SnoaL_5"/>
    <property type="match status" value="1"/>
</dbReference>
<gene>
    <name evidence="2" type="ORF">C1A40_13705</name>
</gene>
<dbReference type="RefSeq" id="WP_102996384.1">
    <property type="nucleotide sequence ID" value="NZ_CP025938.1"/>
</dbReference>
<organism evidence="2 3">
    <name type="scientific">Pseudotamlana carrageenivorans</name>
    <dbReference type="NCBI Taxonomy" id="2069432"/>
    <lineage>
        <taxon>Bacteria</taxon>
        <taxon>Pseudomonadati</taxon>
        <taxon>Bacteroidota</taxon>
        <taxon>Flavobacteriia</taxon>
        <taxon>Flavobacteriales</taxon>
        <taxon>Flavobacteriaceae</taxon>
        <taxon>Pseudotamlana</taxon>
    </lineage>
</organism>
<dbReference type="EMBL" id="CP025938">
    <property type="protein sequence ID" value="AUS06433.1"/>
    <property type="molecule type" value="Genomic_DNA"/>
</dbReference>
<dbReference type="PANTHER" id="PTHR34003:SF2">
    <property type="entry name" value="SNOAL-LIKE DOMAIN-CONTAINING PROTEIN"/>
    <property type="match status" value="1"/>
</dbReference>
<dbReference type="Proteomes" id="UP000236592">
    <property type="component" value="Chromosome"/>
</dbReference>
<dbReference type="Gene3D" id="3.10.450.50">
    <property type="match status" value="1"/>
</dbReference>
<dbReference type="OrthoDB" id="336094at2"/>
<dbReference type="InterPro" id="IPR046860">
    <property type="entry name" value="SnoaL_5"/>
</dbReference>
<keyword evidence="3" id="KW-1185">Reference proteome</keyword>
<evidence type="ECO:0000313" key="2">
    <source>
        <dbReference type="EMBL" id="AUS06433.1"/>
    </source>
</evidence>
<feature type="domain" description="SnoaL-like" evidence="1">
    <location>
        <begin position="12"/>
        <end position="115"/>
    </location>
</feature>
<sequence>MNKLIEQVSNLNDLIIQGQGLKAFDLYYDDDVIMQENNQMEYLGKKLNRKRVAAFFQGITAFRSAKPLHVTIGEKITMVEWAFDLTHKDLGLINYNKVVVQEWENGKVIKERIYYGS</sequence>
<accession>A0A2I7SKM0</accession>
<dbReference type="PANTHER" id="PTHR34003">
    <property type="entry name" value="BLL2395 PROTEIN"/>
    <property type="match status" value="1"/>
</dbReference>
<protein>
    <submittedName>
        <fullName evidence="2">Polyketide cyclase</fullName>
    </submittedName>
</protein>